<reference evidence="3 4" key="3">
    <citation type="journal article" date="2010" name="Sequencing">
        <title>Complete Genome Sequence of Rothia mucilaginosa DY-18: A Clinical Isolate with Dense Meshwork-Like Structures from a Persistent Apical Periodontitis Lesion.</title>
        <authorList>
            <person name="Yamane K."/>
            <person name="Nambu T."/>
            <person name="Yamanaka T."/>
            <person name="Mashimo C."/>
            <person name="Sugimori C."/>
            <person name="Leung K.-P."/>
            <person name="Fukushima H."/>
        </authorList>
    </citation>
    <scope>NUCLEOTIDE SEQUENCE [LARGE SCALE GENOMIC DNA]</scope>
    <source>
        <strain evidence="3 4">DY-18</strain>
    </source>
</reference>
<protein>
    <submittedName>
        <fullName evidence="3">Uncharacterized protein</fullName>
    </submittedName>
</protein>
<keyword evidence="4" id="KW-1185">Reference proteome</keyword>
<proteinExistence type="predicted"/>
<accession>D2NQB8</accession>
<evidence type="ECO:0000313" key="3">
    <source>
        <dbReference type="EMBL" id="BAI63844.1"/>
    </source>
</evidence>
<feature type="coiled-coil region" evidence="1">
    <location>
        <begin position="67"/>
        <end position="94"/>
    </location>
</feature>
<dbReference type="STRING" id="680646.RMDY18_00120"/>
<dbReference type="Proteomes" id="UP000001883">
    <property type="component" value="Chromosome"/>
</dbReference>
<sequence length="133" mass="14211">MNTTRAAAFSSRWRISTDGGHPMFCCKKRKARKAAKAQAIVSSLAAVESALEGKTAEMFAEKLTGNKKALKKARKATAKTVRAAEKELARIERNGGKRPRKGLAFLGLLVALGVAGAAAYNAARPVEDPWKNA</sequence>
<keyword evidence="2" id="KW-0472">Membrane</keyword>
<keyword evidence="1" id="KW-0175">Coiled coil</keyword>
<name>D2NQB8_ROTMD</name>
<reference evidence="3 4" key="2">
    <citation type="journal article" date="2010" name="J Osaka Dent Univ">
        <title>Isolation and identification of Rothia mucilaginosa from persistent apical periodontitis lesions.</title>
        <authorList>
            <person name="Yamane K."/>
            <person name="Yoshida M."/>
            <person name="Fujihira T."/>
            <person name="Baba T."/>
            <person name="Tsuji N."/>
            <person name="Hayashi H."/>
            <person name="Sugimori C."/>
            <person name="Yamanaka T."/>
            <person name="Mashimo C."/>
            <person name="Nambu T."/>
            <person name="Kawai H."/>
            <person name="Fukushima H."/>
        </authorList>
    </citation>
    <scope>NUCLEOTIDE SEQUENCE [LARGE SCALE GENOMIC DNA]</scope>
    <source>
        <strain evidence="3 4">DY-18</strain>
    </source>
</reference>
<evidence type="ECO:0000313" key="4">
    <source>
        <dbReference type="Proteomes" id="UP000001883"/>
    </source>
</evidence>
<dbReference type="EMBL" id="AP011540">
    <property type="protein sequence ID" value="BAI63844.1"/>
    <property type="molecule type" value="Genomic_DNA"/>
</dbReference>
<keyword evidence="2" id="KW-0812">Transmembrane</keyword>
<dbReference type="AlphaFoldDB" id="D2NQB8"/>
<feature type="transmembrane region" description="Helical" evidence="2">
    <location>
        <begin position="103"/>
        <end position="123"/>
    </location>
</feature>
<evidence type="ECO:0000256" key="2">
    <source>
        <dbReference type="SAM" id="Phobius"/>
    </source>
</evidence>
<dbReference type="KEGG" id="rmu:RMDY18_00120"/>
<gene>
    <name evidence="3" type="ordered locus">RMDY18_00120</name>
</gene>
<dbReference type="HOGENOM" id="CLU_1905174_0_0_11"/>
<evidence type="ECO:0000256" key="1">
    <source>
        <dbReference type="SAM" id="Coils"/>
    </source>
</evidence>
<organism evidence="3 4">
    <name type="scientific">Rothia mucilaginosa (strain DY-18)</name>
    <name type="common">Stomatococcus mucilaginosus</name>
    <dbReference type="NCBI Taxonomy" id="680646"/>
    <lineage>
        <taxon>Bacteria</taxon>
        <taxon>Bacillati</taxon>
        <taxon>Actinomycetota</taxon>
        <taxon>Actinomycetes</taxon>
        <taxon>Micrococcales</taxon>
        <taxon>Micrococcaceae</taxon>
        <taxon>Rothia</taxon>
    </lineage>
</organism>
<keyword evidence="2" id="KW-1133">Transmembrane helix</keyword>
<reference evidence="4" key="1">
    <citation type="submission" date="2009-07" db="EMBL/GenBank/DDBJ databases">
        <title>Complete genome sequence of Rothia mucilaginosa DJ.</title>
        <authorList>
            <person name="Yamane K."/>
            <person name="Nambu T."/>
            <person name="Mashimo C."/>
            <person name="Sugimori C."/>
            <person name="Yamanaka T."/>
            <person name="Leung K."/>
            <person name="Fukushima H."/>
        </authorList>
    </citation>
    <scope>NUCLEOTIDE SEQUENCE [LARGE SCALE GENOMIC DNA]</scope>
    <source>
        <strain evidence="4">DY-18</strain>
    </source>
</reference>